<evidence type="ECO:0000313" key="4">
    <source>
        <dbReference type="Proteomes" id="UP000663760"/>
    </source>
</evidence>
<feature type="compositionally biased region" description="Polar residues" evidence="1">
    <location>
        <begin position="34"/>
        <end position="44"/>
    </location>
</feature>
<proteinExistence type="predicted"/>
<evidence type="ECO:0000256" key="1">
    <source>
        <dbReference type="SAM" id="MobiDB-lite"/>
    </source>
</evidence>
<dbReference type="AlphaFoldDB" id="A0A7I8KWE4"/>
<evidence type="ECO:0000313" key="3">
    <source>
        <dbReference type="EMBL" id="CAA7401941.1"/>
    </source>
</evidence>
<dbReference type="EMBL" id="LR746272">
    <property type="protein sequence ID" value="CAA7401941.1"/>
    <property type="molecule type" value="Genomic_DNA"/>
</dbReference>
<evidence type="ECO:0000313" key="2">
    <source>
        <dbReference type="EMBL" id="CAA2625875.1"/>
    </source>
</evidence>
<gene>
    <name evidence="2" type="ORF">SI7747_09011600</name>
    <name evidence="3" type="ORF">SI8410_09012619</name>
</gene>
<sequence length="44" mass="5094">MQRHKLSGLAGWRNHFPCQKSQASVQERQKRNTRPCSDSITNPN</sequence>
<feature type="region of interest" description="Disordered" evidence="1">
    <location>
        <begin position="1"/>
        <end position="44"/>
    </location>
</feature>
<name>A0A7I8KWE4_SPIIN</name>
<organism evidence="3 4">
    <name type="scientific">Spirodela intermedia</name>
    <name type="common">Intermediate duckweed</name>
    <dbReference type="NCBI Taxonomy" id="51605"/>
    <lineage>
        <taxon>Eukaryota</taxon>
        <taxon>Viridiplantae</taxon>
        <taxon>Streptophyta</taxon>
        <taxon>Embryophyta</taxon>
        <taxon>Tracheophyta</taxon>
        <taxon>Spermatophyta</taxon>
        <taxon>Magnoliopsida</taxon>
        <taxon>Liliopsida</taxon>
        <taxon>Araceae</taxon>
        <taxon>Lemnoideae</taxon>
        <taxon>Spirodela</taxon>
    </lineage>
</organism>
<protein>
    <submittedName>
        <fullName evidence="3">Uncharacterized protein</fullName>
    </submittedName>
</protein>
<dbReference type="Proteomes" id="UP000663760">
    <property type="component" value="Chromosome 9"/>
</dbReference>
<reference evidence="3" key="1">
    <citation type="submission" date="2020-02" db="EMBL/GenBank/DDBJ databases">
        <authorList>
            <person name="Scholz U."/>
            <person name="Mascher M."/>
            <person name="Fiebig A."/>
        </authorList>
    </citation>
    <scope>NUCLEOTIDE SEQUENCE</scope>
</reference>
<accession>A0A7I8KWE4</accession>
<keyword evidence="4" id="KW-1185">Reference proteome</keyword>
<dbReference type="EMBL" id="LR743596">
    <property type="protein sequence ID" value="CAA2625875.1"/>
    <property type="molecule type" value="Genomic_DNA"/>
</dbReference>